<dbReference type="GO" id="GO:0017004">
    <property type="term" value="P:cytochrome complex assembly"/>
    <property type="evidence" value="ECO:0007669"/>
    <property type="project" value="UniProtKB-KW"/>
</dbReference>
<accession>A0A840BJU5</accession>
<keyword evidence="5" id="KW-0812">Transmembrane</keyword>
<feature type="transmembrane region" description="Helical" evidence="5">
    <location>
        <begin position="41"/>
        <end position="59"/>
    </location>
</feature>
<evidence type="ECO:0000256" key="5">
    <source>
        <dbReference type="SAM" id="Phobius"/>
    </source>
</evidence>
<dbReference type="PANTHER" id="PTHR47870">
    <property type="entry name" value="CYTOCHROME C-TYPE BIOGENESIS PROTEIN CCMH"/>
    <property type="match status" value="1"/>
</dbReference>
<dbReference type="InterPro" id="IPR019734">
    <property type="entry name" value="TPR_rpt"/>
</dbReference>
<dbReference type="RefSeq" id="WP_221229493.1">
    <property type="nucleotide sequence ID" value="NZ_JACIET010000001.1"/>
</dbReference>
<evidence type="ECO:0000256" key="3">
    <source>
        <dbReference type="ARBA" id="ARBA00022803"/>
    </source>
</evidence>
<gene>
    <name evidence="7" type="ORF">GGR36_001190</name>
</gene>
<dbReference type="SUPFAM" id="SSF48452">
    <property type="entry name" value="TPR-like"/>
    <property type="match status" value="1"/>
</dbReference>
<keyword evidence="5" id="KW-0472">Membrane</keyword>
<evidence type="ECO:0000256" key="4">
    <source>
        <dbReference type="PROSITE-ProRule" id="PRU00339"/>
    </source>
</evidence>
<keyword evidence="5" id="KW-1133">Transmembrane helix</keyword>
<keyword evidence="1" id="KW-0677">Repeat</keyword>
<comment type="caution">
    <text evidence="7">The sequence shown here is derived from an EMBL/GenBank/DDBJ whole genome shotgun (WGS) entry which is preliminary data.</text>
</comment>
<dbReference type="Proteomes" id="UP000561045">
    <property type="component" value="Unassembled WGS sequence"/>
</dbReference>
<evidence type="ECO:0000313" key="8">
    <source>
        <dbReference type="Proteomes" id="UP000561045"/>
    </source>
</evidence>
<evidence type="ECO:0000313" key="7">
    <source>
        <dbReference type="EMBL" id="MBB4011882.1"/>
    </source>
</evidence>
<dbReference type="Pfam" id="PF23914">
    <property type="entry name" value="TPR_CcmH_CycH"/>
    <property type="match status" value="1"/>
</dbReference>
<evidence type="ECO:0000259" key="6">
    <source>
        <dbReference type="Pfam" id="PF23914"/>
    </source>
</evidence>
<dbReference type="InterPro" id="IPR011990">
    <property type="entry name" value="TPR-like_helical_dom_sf"/>
</dbReference>
<keyword evidence="8" id="KW-1185">Reference proteome</keyword>
<dbReference type="Gene3D" id="1.25.40.10">
    <property type="entry name" value="Tetratricopeptide repeat domain"/>
    <property type="match status" value="1"/>
</dbReference>
<sequence>MSWFPTAVCALMALVVVLLWAGILPTRLATKSSDGSLQPVWFRWTPPMLALGLLASFALSMKPATEPSLATPQLPPPSRPAIWGAPAPAVAPNPTQGAQAGGDLNVMVERLAQKLAASPDNGQGWLLMARTRLELHQYPEAVEAFGKAAALLPPDPSLLADWADAQVIANSGKWDSHSRDIVQRALKLDSAHLKSLMLAGSEAFARSAEKEAVSYWKRAREAAQPGSMEAKLAETNIAEAQTRLKSR</sequence>
<dbReference type="AlphaFoldDB" id="A0A840BJU5"/>
<dbReference type="InterPro" id="IPR051263">
    <property type="entry name" value="C-type_cytochrome_biogenesis"/>
</dbReference>
<name>A0A840BJU5_9RHOO</name>
<protein>
    <submittedName>
        <fullName evidence="7">Cytochrome c-type biogenesis protein CcmH</fullName>
    </submittedName>
</protein>
<feature type="repeat" description="TPR" evidence="4">
    <location>
        <begin position="122"/>
        <end position="155"/>
    </location>
</feature>
<keyword evidence="3 4" id="KW-0802">TPR repeat</keyword>
<feature type="domain" description="Cytochrome c-type biogenesis protein H TPR" evidence="6">
    <location>
        <begin position="111"/>
        <end position="223"/>
    </location>
</feature>
<dbReference type="PANTHER" id="PTHR47870:SF1">
    <property type="entry name" value="CYTOCHROME C-TYPE BIOGENESIS PROTEIN CCMH"/>
    <property type="match status" value="1"/>
</dbReference>
<evidence type="ECO:0000256" key="1">
    <source>
        <dbReference type="ARBA" id="ARBA00022737"/>
    </source>
</evidence>
<evidence type="ECO:0000256" key="2">
    <source>
        <dbReference type="ARBA" id="ARBA00022748"/>
    </source>
</evidence>
<proteinExistence type="predicted"/>
<dbReference type="PROSITE" id="PS50005">
    <property type="entry name" value="TPR"/>
    <property type="match status" value="1"/>
</dbReference>
<organism evidence="7 8">
    <name type="scientific">Niveibacterium umoris</name>
    <dbReference type="NCBI Taxonomy" id="1193620"/>
    <lineage>
        <taxon>Bacteria</taxon>
        <taxon>Pseudomonadati</taxon>
        <taxon>Pseudomonadota</taxon>
        <taxon>Betaproteobacteria</taxon>
        <taxon>Rhodocyclales</taxon>
        <taxon>Rhodocyclaceae</taxon>
        <taxon>Niveibacterium</taxon>
    </lineage>
</organism>
<reference evidence="7 8" key="1">
    <citation type="submission" date="2020-08" db="EMBL/GenBank/DDBJ databases">
        <title>Genomic Encyclopedia of Type Strains, Phase IV (KMG-IV): sequencing the most valuable type-strain genomes for metagenomic binning, comparative biology and taxonomic classification.</title>
        <authorList>
            <person name="Goeker M."/>
        </authorList>
    </citation>
    <scope>NUCLEOTIDE SEQUENCE [LARGE SCALE GENOMIC DNA]</scope>
    <source>
        <strain evidence="7 8">DSM 106739</strain>
    </source>
</reference>
<dbReference type="InterPro" id="IPR056413">
    <property type="entry name" value="TPR_CcmH_CycH"/>
</dbReference>
<dbReference type="EMBL" id="JACIET010000001">
    <property type="protein sequence ID" value="MBB4011882.1"/>
    <property type="molecule type" value="Genomic_DNA"/>
</dbReference>
<keyword evidence="2" id="KW-0201">Cytochrome c-type biogenesis</keyword>